<dbReference type="Proteomes" id="UP000250140">
    <property type="component" value="Unassembled WGS sequence"/>
</dbReference>
<dbReference type="EMBL" id="KV748572">
    <property type="protein sequence ID" value="OCL14460.1"/>
    <property type="molecule type" value="Genomic_DNA"/>
</dbReference>
<dbReference type="InterPro" id="IPR058251">
    <property type="entry name" value="zf_Tbcl_3"/>
</dbReference>
<name>A0A8E2FCR7_9PEZI</name>
<feature type="non-terminal residue" evidence="4">
    <location>
        <position position="526"/>
    </location>
</feature>
<dbReference type="OrthoDB" id="5600002at2759"/>
<reference evidence="4 5" key="1">
    <citation type="journal article" date="2016" name="Nat. Commun.">
        <title>Ectomycorrhizal ecology is imprinted in the genome of the dominant symbiotic fungus Cenococcum geophilum.</title>
        <authorList>
            <consortium name="DOE Joint Genome Institute"/>
            <person name="Peter M."/>
            <person name="Kohler A."/>
            <person name="Ohm R.A."/>
            <person name="Kuo A."/>
            <person name="Krutzmann J."/>
            <person name="Morin E."/>
            <person name="Arend M."/>
            <person name="Barry K.W."/>
            <person name="Binder M."/>
            <person name="Choi C."/>
            <person name="Clum A."/>
            <person name="Copeland A."/>
            <person name="Grisel N."/>
            <person name="Haridas S."/>
            <person name="Kipfer T."/>
            <person name="LaButti K."/>
            <person name="Lindquist E."/>
            <person name="Lipzen A."/>
            <person name="Maire R."/>
            <person name="Meier B."/>
            <person name="Mihaltcheva S."/>
            <person name="Molinier V."/>
            <person name="Murat C."/>
            <person name="Poggeler S."/>
            <person name="Quandt C.A."/>
            <person name="Sperisen C."/>
            <person name="Tritt A."/>
            <person name="Tisserant E."/>
            <person name="Crous P.W."/>
            <person name="Henrissat B."/>
            <person name="Nehls U."/>
            <person name="Egli S."/>
            <person name="Spatafora J.W."/>
            <person name="Grigoriev I.V."/>
            <person name="Martin F.M."/>
        </authorList>
    </citation>
    <scope>NUCLEOTIDE SEQUENCE [LARGE SCALE GENOMIC DNA]</scope>
    <source>
        <strain evidence="4 5">CBS 207.34</strain>
    </source>
</reference>
<feature type="region of interest" description="Disordered" evidence="1">
    <location>
        <begin position="498"/>
        <end position="526"/>
    </location>
</feature>
<evidence type="ECO:0000256" key="1">
    <source>
        <dbReference type="SAM" id="MobiDB-lite"/>
    </source>
</evidence>
<organism evidence="4 5">
    <name type="scientific">Glonium stellatum</name>
    <dbReference type="NCBI Taxonomy" id="574774"/>
    <lineage>
        <taxon>Eukaryota</taxon>
        <taxon>Fungi</taxon>
        <taxon>Dikarya</taxon>
        <taxon>Ascomycota</taxon>
        <taxon>Pezizomycotina</taxon>
        <taxon>Dothideomycetes</taxon>
        <taxon>Pleosporomycetidae</taxon>
        <taxon>Gloniales</taxon>
        <taxon>Gloniaceae</taxon>
        <taxon>Glonium</taxon>
    </lineage>
</organism>
<dbReference type="Pfam" id="PF26647">
    <property type="entry name" value="zf_Tbcl_3"/>
    <property type="match status" value="1"/>
</dbReference>
<sequence length="526" mass="59207">MTDFDYPIPSTAPLIKIEDTPSPPPRCESVPPTQPDVVSVPPPSTATLSASPPSVVDQDPEGYLKRCSGYNKRTGKRCEKVIGKGTYNSRNGINYNSLYLPTCHSHRDQQSFAGRCQYIDRAHGRRCGRLFRWTKPYFELCEKHVGHPDTPCYILKLPLELRLEIFRYLMPHGPIGSSTSHAHQPRSTYASYIDLLYGVTPFTIDIRRDGTFMCGRRLLEPKTDMGHSANPSPGGDGVSGKFLQTFDFSAVKNYNVEILVENKAQPPRAGPIPRPSLHMQDSWNEEVEIYDIRDYVCVAVCGILSKSRTLCRLNVHVVATDFAWSDEEALAKTICIVEPFMRLRKVLIPKLCGLYEGAAGNPFIASVPIPNNVKGGPNNLYSVPLPPKDSLRLAAGEPGFDEYKKIWEKTISQTTLPPPKPPIRTMFTELKKFYTVLAEHIGDLHRSGKNAFLHRARVAREQENVNAFREVRNELIMHWNQYLEVEETKRTQMNKRMGSMLDVDSYPSAEDESPRKRSSSPEAPGS</sequence>
<feature type="region of interest" description="Disordered" evidence="1">
    <location>
        <begin position="1"/>
        <end position="57"/>
    </location>
</feature>
<evidence type="ECO:0000259" key="3">
    <source>
        <dbReference type="Pfam" id="PF26648"/>
    </source>
</evidence>
<feature type="domain" description="Probable treble clef zinc finger fungi" evidence="3">
    <location>
        <begin position="113"/>
        <end position="148"/>
    </location>
</feature>
<proteinExistence type="predicted"/>
<evidence type="ECO:0000259" key="2">
    <source>
        <dbReference type="Pfam" id="PF26647"/>
    </source>
</evidence>
<dbReference type="Pfam" id="PF26648">
    <property type="entry name" value="zf_Tbcl_4"/>
    <property type="match status" value="1"/>
</dbReference>
<accession>A0A8E2FCR7</accession>
<evidence type="ECO:0000313" key="4">
    <source>
        <dbReference type="EMBL" id="OCL14460.1"/>
    </source>
</evidence>
<feature type="domain" description="Probable treble clef zinc finger" evidence="2">
    <location>
        <begin position="63"/>
        <end position="112"/>
    </location>
</feature>
<evidence type="ECO:0000313" key="5">
    <source>
        <dbReference type="Proteomes" id="UP000250140"/>
    </source>
</evidence>
<dbReference type="AlphaFoldDB" id="A0A8E2FCR7"/>
<gene>
    <name evidence="4" type="ORF">AOQ84DRAFT_331024</name>
</gene>
<feature type="compositionally biased region" description="Low complexity" evidence="1">
    <location>
        <begin position="27"/>
        <end position="55"/>
    </location>
</feature>
<protein>
    <submittedName>
        <fullName evidence="4">Uncharacterized protein</fullName>
    </submittedName>
</protein>
<keyword evidence="5" id="KW-1185">Reference proteome</keyword>
<dbReference type="InterPro" id="IPR058252">
    <property type="entry name" value="zf_Tbcl_4"/>
</dbReference>